<keyword evidence="2" id="KW-0489">Methyltransferase</keyword>
<feature type="domain" description="Methyltransferase type 11" evidence="1">
    <location>
        <begin position="41"/>
        <end position="135"/>
    </location>
</feature>
<protein>
    <submittedName>
        <fullName evidence="2">Class I SAM-dependent methyltransferase</fullName>
    </submittedName>
</protein>
<dbReference type="PANTHER" id="PTHR43591:SF24">
    <property type="entry name" value="2-METHOXY-6-POLYPRENYL-1,4-BENZOQUINOL METHYLASE, MITOCHONDRIAL"/>
    <property type="match status" value="1"/>
</dbReference>
<reference evidence="2" key="1">
    <citation type="submission" date="2022-08" db="EMBL/GenBank/DDBJ databases">
        <title>Microvirga terrae sp. nov., isolated from soil.</title>
        <authorList>
            <person name="Kim K.H."/>
            <person name="Seo Y.L."/>
            <person name="Kim J.M."/>
            <person name="Lee J.K."/>
            <person name="Han D.M."/>
            <person name="Jeon C.O."/>
        </authorList>
    </citation>
    <scope>NUCLEOTIDE SEQUENCE</scope>
    <source>
        <strain evidence="2">R24</strain>
    </source>
</reference>
<evidence type="ECO:0000313" key="3">
    <source>
        <dbReference type="Proteomes" id="UP001017257"/>
    </source>
</evidence>
<dbReference type="RefSeq" id="WP_173949066.1">
    <property type="nucleotide sequence ID" value="NZ_CP102845.1"/>
</dbReference>
<dbReference type="Gene3D" id="3.40.50.150">
    <property type="entry name" value="Vaccinia Virus protein VP39"/>
    <property type="match status" value="1"/>
</dbReference>
<accession>A0ABY5RRP1</accession>
<dbReference type="Proteomes" id="UP001017257">
    <property type="component" value="Chromosome"/>
</dbReference>
<proteinExistence type="predicted"/>
<dbReference type="InterPro" id="IPR029063">
    <property type="entry name" value="SAM-dependent_MTases_sf"/>
</dbReference>
<dbReference type="PANTHER" id="PTHR43591">
    <property type="entry name" value="METHYLTRANSFERASE"/>
    <property type="match status" value="1"/>
</dbReference>
<evidence type="ECO:0000259" key="1">
    <source>
        <dbReference type="Pfam" id="PF08241"/>
    </source>
</evidence>
<keyword evidence="3" id="KW-1185">Reference proteome</keyword>
<name>A0ABY5RRP1_9HYPH</name>
<sequence length="276" mass="30364">MSSKFHAKSAEAYDQLMGRWSRRLAKPFLDFAGLDAGERVLDVGCGTGSLTFTIPQVAEIARIDGIDFSDTYAEAARARNTDPRITIARGDVCALPFEDRTFDRTLALLVLHFVPESEQALREMSRVTKPGGVVAAAVWDSYGGMPYQRMFWDTAAALDPSAAAHRRESYYKPLTGSGEMRALWTKAGLADVAEVPLMIRMDYLGFEDFWTPYAEGEGPLGKYVTGLDAAMRSALERALRAAYEAGEPDGPRSFAAVAWACRGVVPEGWHQREEPP</sequence>
<keyword evidence="2" id="KW-0808">Transferase</keyword>
<dbReference type="InterPro" id="IPR013216">
    <property type="entry name" value="Methyltransf_11"/>
</dbReference>
<dbReference type="Pfam" id="PF08241">
    <property type="entry name" value="Methyltransf_11"/>
    <property type="match status" value="1"/>
</dbReference>
<gene>
    <name evidence="2" type="ORF">HPT29_001850</name>
</gene>
<dbReference type="CDD" id="cd02440">
    <property type="entry name" value="AdoMet_MTases"/>
    <property type="match status" value="1"/>
</dbReference>
<dbReference type="GO" id="GO:0008168">
    <property type="term" value="F:methyltransferase activity"/>
    <property type="evidence" value="ECO:0007669"/>
    <property type="project" value="UniProtKB-KW"/>
</dbReference>
<dbReference type="SUPFAM" id="SSF53335">
    <property type="entry name" value="S-adenosyl-L-methionine-dependent methyltransferases"/>
    <property type="match status" value="1"/>
</dbReference>
<organism evidence="2 3">
    <name type="scientific">Microvirga terrae</name>
    <dbReference type="NCBI Taxonomy" id="2740529"/>
    <lineage>
        <taxon>Bacteria</taxon>
        <taxon>Pseudomonadati</taxon>
        <taxon>Pseudomonadota</taxon>
        <taxon>Alphaproteobacteria</taxon>
        <taxon>Hyphomicrobiales</taxon>
        <taxon>Methylobacteriaceae</taxon>
        <taxon>Microvirga</taxon>
    </lineage>
</organism>
<dbReference type="EMBL" id="CP102845">
    <property type="protein sequence ID" value="UVF19921.1"/>
    <property type="molecule type" value="Genomic_DNA"/>
</dbReference>
<dbReference type="GO" id="GO:0032259">
    <property type="term" value="P:methylation"/>
    <property type="evidence" value="ECO:0007669"/>
    <property type="project" value="UniProtKB-KW"/>
</dbReference>
<evidence type="ECO:0000313" key="2">
    <source>
        <dbReference type="EMBL" id="UVF19921.1"/>
    </source>
</evidence>